<sequence length="149" mass="16799">MKEKDLLQSHQVEDERMILSKFGKDLNGDLKKEHVLCSIPLIVAPQPKPNPGKVQVSRDNKGKGVASKPNNLNSQNKCFECQGLDHVAAECANKAFIIDGEQEGDEDDLGEQIYEPKLDEIHDIDEECIQVVLIQEEYPKSSLDTPRWM</sequence>
<gene>
    <name evidence="2" type="ORF">FSB_LOCUS9781</name>
</gene>
<evidence type="ECO:0000256" key="1">
    <source>
        <dbReference type="SAM" id="MobiDB-lite"/>
    </source>
</evidence>
<feature type="region of interest" description="Disordered" evidence="1">
    <location>
        <begin position="47"/>
        <end position="69"/>
    </location>
</feature>
<accession>A0A2N9F4X9</accession>
<proteinExistence type="predicted"/>
<dbReference type="AlphaFoldDB" id="A0A2N9F4X9"/>
<evidence type="ECO:0008006" key="3">
    <source>
        <dbReference type="Google" id="ProtNLM"/>
    </source>
</evidence>
<name>A0A2N9F4X9_FAGSY</name>
<protein>
    <recommendedName>
        <fullName evidence="3">CCHC-type domain-containing protein</fullName>
    </recommendedName>
</protein>
<reference evidence="2" key="1">
    <citation type="submission" date="2018-02" db="EMBL/GenBank/DDBJ databases">
        <authorList>
            <person name="Cohen D.B."/>
            <person name="Kent A.D."/>
        </authorList>
    </citation>
    <scope>NUCLEOTIDE SEQUENCE</scope>
</reference>
<evidence type="ECO:0000313" key="2">
    <source>
        <dbReference type="EMBL" id="SPC81899.1"/>
    </source>
</evidence>
<dbReference type="EMBL" id="OIVN01000546">
    <property type="protein sequence ID" value="SPC81899.1"/>
    <property type="molecule type" value="Genomic_DNA"/>
</dbReference>
<organism evidence="2">
    <name type="scientific">Fagus sylvatica</name>
    <name type="common">Beechnut</name>
    <dbReference type="NCBI Taxonomy" id="28930"/>
    <lineage>
        <taxon>Eukaryota</taxon>
        <taxon>Viridiplantae</taxon>
        <taxon>Streptophyta</taxon>
        <taxon>Embryophyta</taxon>
        <taxon>Tracheophyta</taxon>
        <taxon>Spermatophyta</taxon>
        <taxon>Magnoliopsida</taxon>
        <taxon>eudicotyledons</taxon>
        <taxon>Gunneridae</taxon>
        <taxon>Pentapetalae</taxon>
        <taxon>rosids</taxon>
        <taxon>fabids</taxon>
        <taxon>Fagales</taxon>
        <taxon>Fagaceae</taxon>
        <taxon>Fagus</taxon>
    </lineage>
</organism>